<organism evidence="1 2">
    <name type="scientific">Arsenicicoccus piscis</name>
    <dbReference type="NCBI Taxonomy" id="673954"/>
    <lineage>
        <taxon>Bacteria</taxon>
        <taxon>Bacillati</taxon>
        <taxon>Actinomycetota</taxon>
        <taxon>Actinomycetes</taxon>
        <taxon>Micrococcales</taxon>
        <taxon>Intrasporangiaceae</taxon>
        <taxon>Arsenicicoccus</taxon>
    </lineage>
</organism>
<comment type="caution">
    <text evidence="1">The sequence shown here is derived from an EMBL/GenBank/DDBJ whole genome shotgun (WGS) entry which is preliminary data.</text>
</comment>
<dbReference type="RefSeq" id="WP_241445982.1">
    <property type="nucleotide sequence ID" value="NZ_BSUJ01000001.1"/>
</dbReference>
<reference evidence="2" key="1">
    <citation type="journal article" date="2019" name="Int. J. Syst. Evol. Microbiol.">
        <title>The Global Catalogue of Microorganisms (GCM) 10K type strain sequencing project: providing services to taxonomists for standard genome sequencing and annotation.</title>
        <authorList>
            <consortium name="The Broad Institute Genomics Platform"/>
            <consortium name="The Broad Institute Genome Sequencing Center for Infectious Disease"/>
            <person name="Wu L."/>
            <person name="Ma J."/>
        </authorList>
    </citation>
    <scope>NUCLEOTIDE SEQUENCE [LARGE SCALE GENOMIC DNA]</scope>
    <source>
        <strain evidence="2">NBRC 105830</strain>
    </source>
</reference>
<gene>
    <name evidence="1" type="ORF">GCM10025862_18260</name>
</gene>
<dbReference type="Proteomes" id="UP001157109">
    <property type="component" value="Unassembled WGS sequence"/>
</dbReference>
<sequence>MPELPYSVRLALWGTAALAGASHGPGSRTLEEAVERAAPDLDDVTEVIAPLRLWRDLGERVLLVALPAPGRTAGLPRGSAELTAAATEVGECVYVPAIGAALVPRIEQFGHGVAAGDGGTVVRAEVYDCEPVPAHRLEMLSVRDAERSLRATVLSSIEVLDDIGAVWGSQSARTRADSALRSGRWALPDGIPAPALDLLTLAGTVATIAELAATEPDPSLVATTGERRAAALARLAAEADQALEVATNVAALQLRA</sequence>
<keyword evidence="2" id="KW-1185">Reference proteome</keyword>
<dbReference type="EMBL" id="BSUJ01000001">
    <property type="protein sequence ID" value="GMA19805.1"/>
    <property type="molecule type" value="Genomic_DNA"/>
</dbReference>
<accession>A0ABQ6HNU6</accession>
<evidence type="ECO:0000313" key="1">
    <source>
        <dbReference type="EMBL" id="GMA19805.1"/>
    </source>
</evidence>
<evidence type="ECO:0000313" key="2">
    <source>
        <dbReference type="Proteomes" id="UP001157109"/>
    </source>
</evidence>
<proteinExistence type="predicted"/>
<protein>
    <recommendedName>
        <fullName evidence="3">DUF2254 domain-containing protein</fullName>
    </recommendedName>
</protein>
<name>A0ABQ6HNU6_9MICO</name>
<evidence type="ECO:0008006" key="3">
    <source>
        <dbReference type="Google" id="ProtNLM"/>
    </source>
</evidence>